<proteinExistence type="predicted"/>
<evidence type="ECO:0000313" key="1">
    <source>
        <dbReference type="EMBL" id="DAA02865.1"/>
    </source>
</evidence>
<protein>
    <submittedName>
        <fullName evidence="1">HDC09253</fullName>
    </submittedName>
</protein>
<name>Q6ILJ6_DROME</name>
<dbReference type="AlphaFoldDB" id="Q6ILJ6"/>
<dbReference type="EMBL" id="BK002020">
    <property type="protein sequence ID" value="DAA02865.1"/>
    <property type="molecule type" value="Genomic_DNA"/>
</dbReference>
<organism evidence="1">
    <name type="scientific">Drosophila melanogaster</name>
    <name type="common">Fruit fly</name>
    <dbReference type="NCBI Taxonomy" id="7227"/>
    <lineage>
        <taxon>Eukaryota</taxon>
        <taxon>Metazoa</taxon>
        <taxon>Ecdysozoa</taxon>
        <taxon>Arthropoda</taxon>
        <taxon>Hexapoda</taxon>
        <taxon>Insecta</taxon>
        <taxon>Pterygota</taxon>
        <taxon>Neoptera</taxon>
        <taxon>Endopterygota</taxon>
        <taxon>Diptera</taxon>
        <taxon>Brachycera</taxon>
        <taxon>Muscomorpha</taxon>
        <taxon>Ephydroidea</taxon>
        <taxon>Drosophilidae</taxon>
        <taxon>Drosophila</taxon>
        <taxon>Sophophora</taxon>
    </lineage>
</organism>
<gene>
    <name evidence="1" type="ORF">HDC09253</name>
</gene>
<accession>Q6ILJ6</accession>
<sequence length="149" mass="17437">MCPACSDFGPVCFGFFHPLHGYKLQDIRLAWLVYKLVKFNCQTHLSSVTISTVSTLQQQQQQHQWQQQLQWQQHEQRQQQHRRLAFGIWKRATKAPTQSQGSRRGEFRWLVSPTNYPTGRAKKVAMIYERLSNLSNFLVAALTCSFHTQ</sequence>
<reference evidence="1" key="1">
    <citation type="journal article" date="2003" name="Genome Biol.">
        <title>An integrated gene annotation and transcriptional profiling approach towards the full gene content of the Drosophila genome.</title>
        <authorList>
            <person name="Hild M."/>
            <person name="Beckmann B."/>
            <person name="Haas S.A."/>
            <person name="Koch B."/>
            <person name="Solovyev V."/>
            <person name="Busold C."/>
            <person name="Fellenberg K."/>
            <person name="Boutros M."/>
            <person name="Vingron M."/>
            <person name="Sauer F."/>
            <person name="Hoheisel J.D."/>
            <person name="Paro R."/>
        </authorList>
    </citation>
    <scope>NUCLEOTIDE SEQUENCE</scope>
</reference>